<evidence type="ECO:0000259" key="8">
    <source>
        <dbReference type="PROSITE" id="PS51212"/>
    </source>
</evidence>
<feature type="compositionally biased region" description="Basic and acidic residues" evidence="5">
    <location>
        <begin position="323"/>
        <end position="333"/>
    </location>
</feature>
<evidence type="ECO:0000256" key="3">
    <source>
        <dbReference type="ARBA" id="ARBA00022989"/>
    </source>
</evidence>
<dbReference type="GO" id="GO:0071944">
    <property type="term" value="C:cell periphery"/>
    <property type="evidence" value="ECO:0007669"/>
    <property type="project" value="UniProtKB-ARBA"/>
</dbReference>
<dbReference type="InterPro" id="IPR051694">
    <property type="entry name" value="Immunoregulatory_rcpt-like"/>
</dbReference>
<feature type="compositionally biased region" description="Polar residues" evidence="5">
    <location>
        <begin position="273"/>
        <end position="284"/>
    </location>
</feature>
<dbReference type="EMBL" id="CAOQHR010000007">
    <property type="protein sequence ID" value="CAI6337364.1"/>
    <property type="molecule type" value="Genomic_DNA"/>
</dbReference>
<evidence type="ECO:0000256" key="2">
    <source>
        <dbReference type="ARBA" id="ARBA00022692"/>
    </source>
</evidence>
<reference evidence="9" key="1">
    <citation type="submission" date="2023-01" db="EMBL/GenBank/DDBJ databases">
        <authorList>
            <person name="Van Ghelder C."/>
            <person name="Rancurel C."/>
        </authorList>
    </citation>
    <scope>NUCLEOTIDE SEQUENCE</scope>
    <source>
        <strain evidence="9">CNCM I-4278</strain>
    </source>
</reference>
<evidence type="ECO:0000256" key="4">
    <source>
        <dbReference type="ARBA" id="ARBA00023136"/>
    </source>
</evidence>
<dbReference type="AlphaFoldDB" id="A0A9W4UL80"/>
<dbReference type="Gene3D" id="1.20.5.510">
    <property type="entry name" value="Single helix bin"/>
    <property type="match status" value="1"/>
</dbReference>
<comment type="subcellular location">
    <subcellularLocation>
        <location evidence="1">Membrane</location>
        <topology evidence="1">Single-pass membrane protein</topology>
    </subcellularLocation>
</comment>
<keyword evidence="7" id="KW-0732">Signal</keyword>
<protein>
    <recommendedName>
        <fullName evidence="8">WSC domain-containing protein</fullName>
    </recommendedName>
</protein>
<comment type="caution">
    <text evidence="9">The sequence shown here is derived from an EMBL/GenBank/DDBJ whole genome shotgun (WGS) entry which is preliminary data.</text>
</comment>
<feature type="region of interest" description="Disordered" evidence="5">
    <location>
        <begin position="117"/>
        <end position="201"/>
    </location>
</feature>
<feature type="domain" description="WSC" evidence="8">
    <location>
        <begin position="27"/>
        <end position="113"/>
    </location>
</feature>
<dbReference type="PANTHER" id="PTHR15549">
    <property type="entry name" value="PAIRED IMMUNOGLOBULIN-LIKE TYPE 2 RECEPTOR"/>
    <property type="match status" value="1"/>
</dbReference>
<evidence type="ECO:0000256" key="1">
    <source>
        <dbReference type="ARBA" id="ARBA00004167"/>
    </source>
</evidence>
<keyword evidence="10" id="KW-1185">Reference proteome</keyword>
<keyword evidence="2 6" id="KW-0812">Transmembrane</keyword>
<dbReference type="PROSITE" id="PS51212">
    <property type="entry name" value="WSC"/>
    <property type="match status" value="1"/>
</dbReference>
<dbReference type="GO" id="GO:0016020">
    <property type="term" value="C:membrane"/>
    <property type="evidence" value="ECO:0007669"/>
    <property type="project" value="UniProtKB-SubCell"/>
</dbReference>
<feature type="transmembrane region" description="Helical" evidence="6">
    <location>
        <begin position="234"/>
        <end position="258"/>
    </location>
</feature>
<dbReference type="InterPro" id="IPR002889">
    <property type="entry name" value="WSC_carb-bd"/>
</dbReference>
<dbReference type="PANTHER" id="PTHR15549:SF30">
    <property type="entry name" value="MID2 DOMAIN-CONTAINING PROTEIN"/>
    <property type="match status" value="1"/>
</dbReference>
<evidence type="ECO:0000256" key="5">
    <source>
        <dbReference type="SAM" id="MobiDB-lite"/>
    </source>
</evidence>
<feature type="chain" id="PRO_5040985237" description="WSC domain-containing protein" evidence="7">
    <location>
        <begin position="27"/>
        <end position="372"/>
    </location>
</feature>
<feature type="signal peptide" evidence="7">
    <location>
        <begin position="1"/>
        <end position="26"/>
    </location>
</feature>
<name>A0A9W4UL80_9PLEO</name>
<feature type="region of interest" description="Disordered" evidence="5">
    <location>
        <begin position="265"/>
        <end position="372"/>
    </location>
</feature>
<feature type="compositionally biased region" description="Low complexity" evidence="5">
    <location>
        <begin position="126"/>
        <end position="146"/>
    </location>
</feature>
<accession>A0A9W4UL80</accession>
<sequence>MHRQSTYPLTGLFVVVLGLFAFLAKADFDYAYCSNQITVSGNGNSSDYQSNGLCSEFCAGSSFAILLEKNCWCSDYIPGDNQQDINDCGDGCPGYPTEKCGNKDKDLYMYIKLGGTEPSGTQGGLEPTSSAASTTVSPTHTHVSETTVRESKTPVMTPTSRPDEATSSTSTSSESSTPEPTSTFETATSAEPRTSIRTISLSNSVSTETIITTPSATPAPVGSPGQKSTSNTGAIVGGVVGGVVGLAALAGGVFFMLWRRRRQRDAEQDDGQTGMQRNVSTMSRSGLLRSEKRPTNPPPIATNVPRRQSRNLDQESISPTSGSDRRNSRHMVDQRLNPSALFVLDNSSRGSLASMDDSRDYHRPLNVRNPDP</sequence>
<keyword evidence="4 6" id="KW-0472">Membrane</keyword>
<dbReference type="Proteomes" id="UP001152607">
    <property type="component" value="Unassembled WGS sequence"/>
</dbReference>
<gene>
    <name evidence="9" type="ORF">PDIGIT_LOCUS10476</name>
</gene>
<dbReference type="SMART" id="SM00321">
    <property type="entry name" value="WSC"/>
    <property type="match status" value="1"/>
</dbReference>
<dbReference type="Pfam" id="PF01822">
    <property type="entry name" value="WSC"/>
    <property type="match status" value="1"/>
</dbReference>
<evidence type="ECO:0000256" key="6">
    <source>
        <dbReference type="SAM" id="Phobius"/>
    </source>
</evidence>
<proteinExistence type="predicted"/>
<keyword evidence="3 6" id="KW-1133">Transmembrane helix</keyword>
<evidence type="ECO:0000313" key="10">
    <source>
        <dbReference type="Proteomes" id="UP001152607"/>
    </source>
</evidence>
<organism evidence="9 10">
    <name type="scientific">Periconia digitata</name>
    <dbReference type="NCBI Taxonomy" id="1303443"/>
    <lineage>
        <taxon>Eukaryota</taxon>
        <taxon>Fungi</taxon>
        <taxon>Dikarya</taxon>
        <taxon>Ascomycota</taxon>
        <taxon>Pezizomycotina</taxon>
        <taxon>Dothideomycetes</taxon>
        <taxon>Pleosporomycetidae</taxon>
        <taxon>Pleosporales</taxon>
        <taxon>Massarineae</taxon>
        <taxon>Periconiaceae</taxon>
        <taxon>Periconia</taxon>
    </lineage>
</organism>
<evidence type="ECO:0000313" key="9">
    <source>
        <dbReference type="EMBL" id="CAI6337364.1"/>
    </source>
</evidence>
<feature type="compositionally biased region" description="Low complexity" evidence="5">
    <location>
        <begin position="165"/>
        <end position="192"/>
    </location>
</feature>
<evidence type="ECO:0000256" key="7">
    <source>
        <dbReference type="SAM" id="SignalP"/>
    </source>
</evidence>
<dbReference type="OrthoDB" id="2537459at2759"/>